<keyword evidence="1" id="KW-1133">Transmembrane helix</keyword>
<proteinExistence type="predicted"/>
<feature type="transmembrane region" description="Helical" evidence="1">
    <location>
        <begin position="27"/>
        <end position="48"/>
    </location>
</feature>
<keyword evidence="1" id="KW-0472">Membrane</keyword>
<evidence type="ECO:0000256" key="1">
    <source>
        <dbReference type="SAM" id="Phobius"/>
    </source>
</evidence>
<dbReference type="EMBL" id="ADVG01000001">
    <property type="protein sequence ID" value="EFH88369.1"/>
    <property type="molecule type" value="Genomic_DNA"/>
</dbReference>
<name>D6TDZ6_KTERA</name>
<evidence type="ECO:0008006" key="4">
    <source>
        <dbReference type="Google" id="ProtNLM"/>
    </source>
</evidence>
<dbReference type="AlphaFoldDB" id="D6TDZ6"/>
<dbReference type="InParanoid" id="D6TDZ6"/>
<keyword evidence="1" id="KW-0812">Transmembrane</keyword>
<dbReference type="RefSeq" id="WP_007904303.1">
    <property type="nucleotide sequence ID" value="NZ_ADVG01000001.1"/>
</dbReference>
<reference evidence="2 3" key="1">
    <citation type="journal article" date="2011" name="Stand. Genomic Sci.">
        <title>Non-contiguous finished genome sequence and contextual data of the filamentous soil bacterium Ktedonobacter racemifer type strain (SOSP1-21).</title>
        <authorList>
            <person name="Chang Y.J."/>
            <person name="Land M."/>
            <person name="Hauser L."/>
            <person name="Chertkov O."/>
            <person name="Del Rio T.G."/>
            <person name="Nolan M."/>
            <person name="Copeland A."/>
            <person name="Tice H."/>
            <person name="Cheng J.F."/>
            <person name="Lucas S."/>
            <person name="Han C."/>
            <person name="Goodwin L."/>
            <person name="Pitluck S."/>
            <person name="Ivanova N."/>
            <person name="Ovchinikova G."/>
            <person name="Pati A."/>
            <person name="Chen A."/>
            <person name="Palaniappan K."/>
            <person name="Mavromatis K."/>
            <person name="Liolios K."/>
            <person name="Brettin T."/>
            <person name="Fiebig A."/>
            <person name="Rohde M."/>
            <person name="Abt B."/>
            <person name="Goker M."/>
            <person name="Detter J.C."/>
            <person name="Woyke T."/>
            <person name="Bristow J."/>
            <person name="Eisen J.A."/>
            <person name="Markowitz V."/>
            <person name="Hugenholtz P."/>
            <person name="Kyrpides N.C."/>
            <person name="Klenk H.P."/>
            <person name="Lapidus A."/>
        </authorList>
    </citation>
    <scope>NUCLEOTIDE SEQUENCE [LARGE SCALE GENOMIC DNA]</scope>
    <source>
        <strain evidence="3">DSM 44963</strain>
    </source>
</reference>
<sequence>MSRRFLPRSSSAENVDIIVRSLPWKTIIGIVICFVGFLPFLACSLFIANSGLLSLSQIFSTITGTHADLPPPHTSFQFPAVSPQVGVIPYTIQDGDSCNEILANQMNMGQSTKIFNDAQKNSIQALNRVLGQNCQNLTVGAVIPLQPQSPLVAVGGIVRKISEPSFVKPTPTPLIHLPQTIRQQAEANRYVDCSGGCNLQIQITNNDTVSLFVATDMHVQVGSWVWALAMMQPQKMPGLDNYPYLESHSTVEKMVLRACDFTLEGQQDNDMIPCRKLSPNTIDDDGGIWLYGVTGSQALGHWQWNTHLPPNTQVLMWLSSKGGDLQYEDDNPIYRYDPKQHAYIKLKKTS</sequence>
<accession>D6TDZ6</accession>
<gene>
    <name evidence="2" type="ORF">Krac_9815</name>
</gene>
<organism evidence="2 3">
    <name type="scientific">Ktedonobacter racemifer DSM 44963</name>
    <dbReference type="NCBI Taxonomy" id="485913"/>
    <lineage>
        <taxon>Bacteria</taxon>
        <taxon>Bacillati</taxon>
        <taxon>Chloroflexota</taxon>
        <taxon>Ktedonobacteria</taxon>
        <taxon>Ktedonobacterales</taxon>
        <taxon>Ktedonobacteraceae</taxon>
        <taxon>Ktedonobacter</taxon>
    </lineage>
</organism>
<evidence type="ECO:0000313" key="3">
    <source>
        <dbReference type="Proteomes" id="UP000004508"/>
    </source>
</evidence>
<comment type="caution">
    <text evidence="2">The sequence shown here is derived from an EMBL/GenBank/DDBJ whole genome shotgun (WGS) entry which is preliminary data.</text>
</comment>
<keyword evidence="3" id="KW-1185">Reference proteome</keyword>
<protein>
    <recommendedName>
        <fullName evidence="4">LysM domain-containing protein</fullName>
    </recommendedName>
</protein>
<dbReference type="Proteomes" id="UP000004508">
    <property type="component" value="Unassembled WGS sequence"/>
</dbReference>
<evidence type="ECO:0000313" key="2">
    <source>
        <dbReference type="EMBL" id="EFH88369.1"/>
    </source>
</evidence>